<dbReference type="Pfam" id="PF12732">
    <property type="entry name" value="YtxH"/>
    <property type="match status" value="1"/>
</dbReference>
<dbReference type="AlphaFoldDB" id="A0A5B2VLM6"/>
<protein>
    <submittedName>
        <fullName evidence="2">YtxH domain-containing protein</fullName>
    </submittedName>
</protein>
<dbReference type="RefSeq" id="WP_149840941.1">
    <property type="nucleotide sequence ID" value="NZ_VUOC01000004.1"/>
</dbReference>
<feature type="transmembrane region" description="Helical" evidence="1">
    <location>
        <begin position="6"/>
        <end position="24"/>
    </location>
</feature>
<dbReference type="Proteomes" id="UP000324611">
    <property type="component" value="Unassembled WGS sequence"/>
</dbReference>
<name>A0A5B2VLM6_9BACT</name>
<keyword evidence="1" id="KW-0472">Membrane</keyword>
<proteinExistence type="predicted"/>
<reference evidence="2 3" key="2">
    <citation type="submission" date="2019-09" db="EMBL/GenBank/DDBJ databases">
        <authorList>
            <person name="Jin C."/>
        </authorList>
    </citation>
    <scope>NUCLEOTIDE SEQUENCE [LARGE SCALE GENOMIC DNA]</scope>
    <source>
        <strain evidence="2 3">BN140078</strain>
    </source>
</reference>
<reference evidence="2 3" key="1">
    <citation type="submission" date="2019-09" db="EMBL/GenBank/DDBJ databases">
        <title>Chitinophaga ginsengihumi sp. nov., isolated from soil of ginseng rhizosphere.</title>
        <authorList>
            <person name="Lee J."/>
        </authorList>
    </citation>
    <scope>NUCLEOTIDE SEQUENCE [LARGE SCALE GENOMIC DNA]</scope>
    <source>
        <strain evidence="2 3">BN140078</strain>
    </source>
</reference>
<evidence type="ECO:0000256" key="1">
    <source>
        <dbReference type="SAM" id="Phobius"/>
    </source>
</evidence>
<evidence type="ECO:0000313" key="2">
    <source>
        <dbReference type="EMBL" id="KAA2239764.1"/>
    </source>
</evidence>
<evidence type="ECO:0000313" key="3">
    <source>
        <dbReference type="Proteomes" id="UP000324611"/>
    </source>
</evidence>
<keyword evidence="3" id="KW-1185">Reference proteome</keyword>
<gene>
    <name evidence="2" type="ORF">F0L74_26600</name>
</gene>
<sequence length="101" mass="11122">MSTKFLSGALAGMAAGVLVGMLVAPDTGDNTRKKIRYTAGNWRHKVSRLAGKGSTDLAELKRIIEHEVTGLKDDVRERILRIIEESKSSYDNFKKEALSDS</sequence>
<comment type="caution">
    <text evidence="2">The sequence shown here is derived from an EMBL/GenBank/DDBJ whole genome shotgun (WGS) entry which is preliminary data.</text>
</comment>
<dbReference type="InterPro" id="IPR024623">
    <property type="entry name" value="YtxH"/>
</dbReference>
<dbReference type="EMBL" id="VUOC01000004">
    <property type="protein sequence ID" value="KAA2239764.1"/>
    <property type="molecule type" value="Genomic_DNA"/>
</dbReference>
<accession>A0A5B2VLM6</accession>
<keyword evidence="1" id="KW-1133">Transmembrane helix</keyword>
<organism evidence="2 3">
    <name type="scientific">Chitinophaga agrisoli</name>
    <dbReference type="NCBI Taxonomy" id="2607653"/>
    <lineage>
        <taxon>Bacteria</taxon>
        <taxon>Pseudomonadati</taxon>
        <taxon>Bacteroidota</taxon>
        <taxon>Chitinophagia</taxon>
        <taxon>Chitinophagales</taxon>
        <taxon>Chitinophagaceae</taxon>
        <taxon>Chitinophaga</taxon>
    </lineage>
</organism>
<keyword evidence="1" id="KW-0812">Transmembrane</keyword>